<organism evidence="5 6">
    <name type="scientific">Craurococcus roseus</name>
    <dbReference type="NCBI Taxonomy" id="77585"/>
    <lineage>
        <taxon>Bacteria</taxon>
        <taxon>Pseudomonadati</taxon>
        <taxon>Pseudomonadota</taxon>
        <taxon>Alphaproteobacteria</taxon>
        <taxon>Acetobacterales</taxon>
        <taxon>Acetobacteraceae</taxon>
        <taxon>Craurococcus</taxon>
    </lineage>
</organism>
<dbReference type="PANTHER" id="PTHR11908">
    <property type="entry name" value="XANTHINE DEHYDROGENASE"/>
    <property type="match status" value="1"/>
</dbReference>
<evidence type="ECO:0000256" key="3">
    <source>
        <dbReference type="SAM" id="MobiDB-lite"/>
    </source>
</evidence>
<dbReference type="Pfam" id="PF02738">
    <property type="entry name" value="MoCoBD_1"/>
    <property type="match status" value="1"/>
</dbReference>
<dbReference type="RefSeq" id="WP_343895594.1">
    <property type="nucleotide sequence ID" value="NZ_BAAAFZ010000030.1"/>
</dbReference>
<gene>
    <name evidence="5" type="ORF">GCM10009416_24570</name>
</gene>
<comment type="caution">
    <text evidence="5">The sequence shown here is derived from an EMBL/GenBank/DDBJ whole genome shotgun (WGS) entry which is preliminary data.</text>
</comment>
<dbReference type="InterPro" id="IPR008274">
    <property type="entry name" value="AldOxase/xan_DH_MoCoBD1"/>
</dbReference>
<feature type="region of interest" description="Disordered" evidence="3">
    <location>
        <begin position="1"/>
        <end position="24"/>
    </location>
</feature>
<evidence type="ECO:0000256" key="2">
    <source>
        <dbReference type="ARBA" id="ARBA00023002"/>
    </source>
</evidence>
<dbReference type="EMBL" id="BAAAFZ010000030">
    <property type="protein sequence ID" value="GAA0585286.1"/>
    <property type="molecule type" value="Genomic_DNA"/>
</dbReference>
<evidence type="ECO:0000259" key="4">
    <source>
        <dbReference type="SMART" id="SM01008"/>
    </source>
</evidence>
<feature type="domain" description="Aldehyde oxidase/xanthine dehydrogenase a/b hammerhead" evidence="4">
    <location>
        <begin position="24"/>
        <end position="137"/>
    </location>
</feature>
<keyword evidence="1" id="KW-0500">Molybdenum</keyword>
<dbReference type="InterPro" id="IPR036856">
    <property type="entry name" value="Ald_Oxase/Xan_DH_a/b_sf"/>
</dbReference>
<name>A0ABN1F8S0_9PROT</name>
<sequence length="760" mass="80659">MPEGGFSPIDARGTPRIDGRAKVTGGARYPSDMPVVNPAWAFLVTSAVSRGRIARMDLSEARAVPGVFGIMTHEDTAGQVADAGFFGGGGYGGTTIRPLEGPEVRHDGEIVAVALADSYETAREAGRRVRVEYEAEEPSSTFGSPGVTEKAAKEHSESHKDPEVGDADGAFAAAPVKVEARYGTPTQHHNAIELFTTTASWADGKLTVHEPSQFVHGLRNGLAKQFGMDPNDVRVVSEYIGGAFGGKGALTHRTALVALAAKRLGRPVKLVPTRDQCFTIGTYRAETRQEVKLAAGRDGKLQAFIHEGWEVTSRADPYKVAGTQTTSKVYACPNVRTKVTLVHADRNTPGFMRSPPEVPYMFGLESAMDELAHALKMDPVELRRVNDTDREPIKGLPYTSRSLMRCYDAAAQAFGWAGRNPEPRSTRRGEWLVGWGCATAIYPTFLGPATARVTLTPQGHARVQTAGHDIGTGLYTVLAIMASERLGLPVEKVAVEMGDTELPPAPVAGGSNNTASLSNAVVQACEQIRARVAEAAARADDGPLKGRDPSSLRFVDGALRAPDGAGEPIDGAMGRAANGAIEAYVEWAPEGTPPGGVRKLHQGMAVLGGGLEGEKSVSAAFGAEFVEVRVHERTREVRVPRIVGAFAAGRVVNPRAARSQLMGGMIWGIGSALHEATEIDERSARYVNDNLAEYLIPVNADIGDVEVIMLPEEGDGSNPLGIKGLGELGNVGTNAAVANAVFHATGVRVRDLPIRLESLL</sequence>
<dbReference type="Pfam" id="PF20256">
    <property type="entry name" value="MoCoBD_2"/>
    <property type="match status" value="1"/>
</dbReference>
<dbReference type="InterPro" id="IPR037165">
    <property type="entry name" value="AldOxase/xan_DH_Mopterin-bd_sf"/>
</dbReference>
<dbReference type="SUPFAM" id="SSF56003">
    <property type="entry name" value="Molybdenum cofactor-binding domain"/>
    <property type="match status" value="1"/>
</dbReference>
<keyword evidence="2" id="KW-0560">Oxidoreductase</keyword>
<evidence type="ECO:0000256" key="1">
    <source>
        <dbReference type="ARBA" id="ARBA00022505"/>
    </source>
</evidence>
<reference evidence="5 6" key="1">
    <citation type="journal article" date="2019" name="Int. J. Syst. Evol. Microbiol.">
        <title>The Global Catalogue of Microorganisms (GCM) 10K type strain sequencing project: providing services to taxonomists for standard genome sequencing and annotation.</title>
        <authorList>
            <consortium name="The Broad Institute Genomics Platform"/>
            <consortium name="The Broad Institute Genome Sequencing Center for Infectious Disease"/>
            <person name="Wu L."/>
            <person name="Ma J."/>
        </authorList>
    </citation>
    <scope>NUCLEOTIDE SEQUENCE [LARGE SCALE GENOMIC DNA]</scope>
    <source>
        <strain evidence="5 6">JCM 9933</strain>
    </source>
</reference>
<dbReference type="InterPro" id="IPR016208">
    <property type="entry name" value="Ald_Oxase/xanthine_DH-like"/>
</dbReference>
<keyword evidence="6" id="KW-1185">Reference proteome</keyword>
<dbReference type="SMART" id="SM01008">
    <property type="entry name" value="Ald_Xan_dh_C"/>
    <property type="match status" value="1"/>
</dbReference>
<dbReference type="Gene3D" id="3.90.1170.50">
    <property type="entry name" value="Aldehyde oxidase/xanthine dehydrogenase, a/b hammerhead"/>
    <property type="match status" value="1"/>
</dbReference>
<dbReference type="PANTHER" id="PTHR11908:SF132">
    <property type="entry name" value="ALDEHYDE OXIDASE 1-RELATED"/>
    <property type="match status" value="1"/>
</dbReference>
<protein>
    <submittedName>
        <fullName evidence="5">Xanthine dehydrogenase family protein molybdopterin-binding subunit</fullName>
    </submittedName>
</protein>
<dbReference type="Proteomes" id="UP001501588">
    <property type="component" value="Unassembled WGS sequence"/>
</dbReference>
<dbReference type="InterPro" id="IPR000674">
    <property type="entry name" value="Ald_Oxase/Xan_DH_a/b"/>
</dbReference>
<dbReference type="Gene3D" id="3.30.365.10">
    <property type="entry name" value="Aldehyde oxidase/xanthine dehydrogenase, molybdopterin binding domain"/>
    <property type="match status" value="4"/>
</dbReference>
<proteinExistence type="predicted"/>
<feature type="region of interest" description="Disordered" evidence="3">
    <location>
        <begin position="132"/>
        <end position="167"/>
    </location>
</feature>
<evidence type="ECO:0000313" key="5">
    <source>
        <dbReference type="EMBL" id="GAA0585286.1"/>
    </source>
</evidence>
<dbReference type="SUPFAM" id="SSF54665">
    <property type="entry name" value="CO dehydrogenase molybdoprotein N-domain-like"/>
    <property type="match status" value="1"/>
</dbReference>
<feature type="compositionally biased region" description="Basic and acidic residues" evidence="3">
    <location>
        <begin position="150"/>
        <end position="163"/>
    </location>
</feature>
<accession>A0ABN1F8S0</accession>
<evidence type="ECO:0000313" key="6">
    <source>
        <dbReference type="Proteomes" id="UP001501588"/>
    </source>
</evidence>
<dbReference type="Pfam" id="PF01315">
    <property type="entry name" value="Ald_Xan_dh_C"/>
    <property type="match status" value="1"/>
</dbReference>
<dbReference type="InterPro" id="IPR046867">
    <property type="entry name" value="AldOxase/xan_DH_MoCoBD2"/>
</dbReference>